<keyword evidence="1" id="KW-0812">Transmembrane</keyword>
<gene>
    <name evidence="2" type="ORF">SMD31_09095</name>
</gene>
<dbReference type="Pfam" id="PF10003">
    <property type="entry name" value="DUF2244"/>
    <property type="match status" value="1"/>
</dbReference>
<name>A0ABU5DXP3_9PROT</name>
<sequence length="159" mass="18405">MAIFEAILYPHRSLGRRGYIILGAGTALIMGAYAMTFLIIGAWPIFGFIGAEWLLFWYLFSRHFRGDRRAERLRLFQDRLVVERIDAKGRFQAFSLQPYWLQVVLARAADVDNALYLRSHGKQIEIGAFLSEPERRDFAGELTRILDRHRDGAYGRQPV</sequence>
<keyword evidence="1" id="KW-1133">Transmembrane helix</keyword>
<proteinExistence type="predicted"/>
<reference evidence="2 3" key="1">
    <citation type="journal article" date="2013" name="Antonie Van Leeuwenhoek">
        <title>Dongia rigui sp. nov., isolated from freshwater of a large wetland in Korea.</title>
        <authorList>
            <person name="Baik K.S."/>
            <person name="Hwang Y.M."/>
            <person name="Choi J.S."/>
            <person name="Kwon J."/>
            <person name="Seong C.N."/>
        </authorList>
    </citation>
    <scope>NUCLEOTIDE SEQUENCE [LARGE SCALE GENOMIC DNA]</scope>
    <source>
        <strain evidence="2 3">04SU4-P</strain>
    </source>
</reference>
<feature type="transmembrane region" description="Helical" evidence="1">
    <location>
        <begin position="18"/>
        <end position="35"/>
    </location>
</feature>
<evidence type="ECO:0000256" key="1">
    <source>
        <dbReference type="SAM" id="Phobius"/>
    </source>
</evidence>
<keyword evidence="3" id="KW-1185">Reference proteome</keyword>
<organism evidence="2 3">
    <name type="scientific">Dongia rigui</name>
    <dbReference type="NCBI Taxonomy" id="940149"/>
    <lineage>
        <taxon>Bacteria</taxon>
        <taxon>Pseudomonadati</taxon>
        <taxon>Pseudomonadota</taxon>
        <taxon>Alphaproteobacteria</taxon>
        <taxon>Rhodospirillales</taxon>
        <taxon>Dongiaceae</taxon>
        <taxon>Dongia</taxon>
    </lineage>
</organism>
<evidence type="ECO:0000313" key="3">
    <source>
        <dbReference type="Proteomes" id="UP001271769"/>
    </source>
</evidence>
<keyword evidence="1" id="KW-0472">Membrane</keyword>
<dbReference type="EMBL" id="JAXCLX010000001">
    <property type="protein sequence ID" value="MDY0872078.1"/>
    <property type="molecule type" value="Genomic_DNA"/>
</dbReference>
<feature type="transmembrane region" description="Helical" evidence="1">
    <location>
        <begin position="41"/>
        <end position="60"/>
    </location>
</feature>
<dbReference type="InterPro" id="IPR016990">
    <property type="entry name" value="UCP032162_TM"/>
</dbReference>
<evidence type="ECO:0000313" key="2">
    <source>
        <dbReference type="EMBL" id="MDY0872078.1"/>
    </source>
</evidence>
<dbReference type="RefSeq" id="WP_320500497.1">
    <property type="nucleotide sequence ID" value="NZ_JAXCLX010000001.1"/>
</dbReference>
<dbReference type="Proteomes" id="UP001271769">
    <property type="component" value="Unassembled WGS sequence"/>
</dbReference>
<protein>
    <submittedName>
        <fullName evidence="2">DUF2244 domain-containing protein</fullName>
    </submittedName>
</protein>
<comment type="caution">
    <text evidence="2">The sequence shown here is derived from an EMBL/GenBank/DDBJ whole genome shotgun (WGS) entry which is preliminary data.</text>
</comment>
<dbReference type="PIRSF" id="PIRSF032162">
    <property type="entry name" value="UCP032162_imp"/>
    <property type="match status" value="1"/>
</dbReference>
<dbReference type="InterPro" id="IPR019253">
    <property type="entry name" value="DUF2244_TM"/>
</dbReference>
<accession>A0ABU5DXP3</accession>